<dbReference type="RefSeq" id="WP_138129759.1">
    <property type="nucleotide sequence ID" value="NZ_JRMQ02000003.1"/>
</dbReference>
<dbReference type="Proteomes" id="UP000029707">
    <property type="component" value="Unassembled WGS sequence"/>
</dbReference>
<dbReference type="AlphaFoldDB" id="A0A4U8TP28"/>
<name>A0A4U8TP28_9HELI</name>
<reference evidence="2 3" key="1">
    <citation type="journal article" date="2014" name="Genome Announc.">
        <title>Draft genome sequences of eight enterohepatic helicobacter species isolated from both laboratory and wild rodents.</title>
        <authorList>
            <person name="Sheh A."/>
            <person name="Shen Z."/>
            <person name="Fox J.G."/>
        </authorList>
    </citation>
    <scope>NUCLEOTIDE SEQUENCE [LARGE SCALE GENOMIC DNA]</scope>
    <source>
        <strain evidence="2 3">MIT 01-6451</strain>
    </source>
</reference>
<accession>A0A4U8TP28</accession>
<keyword evidence="3" id="KW-1185">Reference proteome</keyword>
<comment type="caution">
    <text evidence="2">The sequence shown here is derived from an EMBL/GenBank/DDBJ whole genome shotgun (WGS) entry which is preliminary data.</text>
</comment>
<dbReference type="Pfam" id="PF13692">
    <property type="entry name" value="Glyco_trans_1_4"/>
    <property type="match status" value="1"/>
</dbReference>
<dbReference type="EMBL" id="JRMQ02000003">
    <property type="protein sequence ID" value="TLE02302.1"/>
    <property type="molecule type" value="Genomic_DNA"/>
</dbReference>
<dbReference type="OrthoDB" id="9775208at2"/>
<sequence>MPKVQESKTLKFCLLGQCDCPNPSAISRDEIALWEKQGIITYLGETDDVRPFIESASCVVLPSFYKEGIPRVLLEAMSMGKPIITTNTSGCKECIVPPLKAYKNLLIGQNGILIPPKDAESLSLALSLLTPRKLMQMGAKAREFVVNRFCITRVINYYTSHIYSLLQSHKTNPIQTKSPNTNPILAFVSNTCFSMYNFRLKVLQSLKKSGFTIHIIAPFDSSTPKLQEEGFFMHHLYIDSRSLNPFKDLRTIAMLYKLFKQISPALVFNYTIKPAIYSSSVCNLLKIPNIAIITGLGYVFINDKGDTSSLKKTILRFIVCKMYQFALKNTQEVWFLNNDDKQEFLHYKLITQAKAFLLDSEGVDTEYFSPKFCKNRQSIKRRQDDEIIFLLIARMLWDKGVGEFVQAAQMLQDSIKTQDSYSNNGGGGIIKLRFYLLGKCDCPNPSAISRDEIALWEKQGIITYLGETDDVRPFIESASCV</sequence>
<proteinExistence type="predicted"/>
<dbReference type="SUPFAM" id="SSF53756">
    <property type="entry name" value="UDP-Glycosyltransferase/glycogen phosphorylase"/>
    <property type="match status" value="2"/>
</dbReference>
<evidence type="ECO:0000313" key="3">
    <source>
        <dbReference type="Proteomes" id="UP000029707"/>
    </source>
</evidence>
<dbReference type="PANTHER" id="PTHR12526:SF638">
    <property type="entry name" value="SPORE COAT PROTEIN SA"/>
    <property type="match status" value="1"/>
</dbReference>
<dbReference type="PANTHER" id="PTHR12526">
    <property type="entry name" value="GLYCOSYLTRANSFERASE"/>
    <property type="match status" value="1"/>
</dbReference>
<dbReference type="InterPro" id="IPR028098">
    <property type="entry name" value="Glyco_trans_4-like_N"/>
</dbReference>
<evidence type="ECO:0000313" key="2">
    <source>
        <dbReference type="EMBL" id="TLE02302.1"/>
    </source>
</evidence>
<dbReference type="GO" id="GO:0016757">
    <property type="term" value="F:glycosyltransferase activity"/>
    <property type="evidence" value="ECO:0007669"/>
    <property type="project" value="UniProtKB-ARBA"/>
</dbReference>
<dbReference type="Gene3D" id="3.40.50.2000">
    <property type="entry name" value="Glycogen Phosphorylase B"/>
    <property type="match status" value="3"/>
</dbReference>
<feature type="non-terminal residue" evidence="2">
    <location>
        <position position="481"/>
    </location>
</feature>
<gene>
    <name evidence="2" type="ORF">LS65_004005</name>
</gene>
<organism evidence="2 3">
    <name type="scientific">Helicobacter japonicus</name>
    <dbReference type="NCBI Taxonomy" id="425400"/>
    <lineage>
        <taxon>Bacteria</taxon>
        <taxon>Pseudomonadati</taxon>
        <taxon>Campylobacterota</taxon>
        <taxon>Epsilonproteobacteria</taxon>
        <taxon>Campylobacterales</taxon>
        <taxon>Helicobacteraceae</taxon>
        <taxon>Helicobacter</taxon>
    </lineage>
</organism>
<evidence type="ECO:0000259" key="1">
    <source>
        <dbReference type="Pfam" id="PF13477"/>
    </source>
</evidence>
<dbReference type="Pfam" id="PF13477">
    <property type="entry name" value="Glyco_trans_4_2"/>
    <property type="match status" value="1"/>
</dbReference>
<protein>
    <submittedName>
        <fullName evidence="2">Glycosyltransferase</fullName>
    </submittedName>
</protein>
<feature type="domain" description="Glycosyltransferase subfamily 4-like N-terminal" evidence="1">
    <location>
        <begin position="198"/>
        <end position="333"/>
    </location>
</feature>